<dbReference type="AlphaFoldDB" id="A0A1C3EEB5"/>
<evidence type="ECO:0008006" key="3">
    <source>
        <dbReference type="Google" id="ProtNLM"/>
    </source>
</evidence>
<reference evidence="1 2" key="1">
    <citation type="submission" date="2016-05" db="EMBL/GenBank/DDBJ databases">
        <title>Genomic Taxonomy of the Vibrionaceae.</title>
        <authorList>
            <person name="Gomez-Gil B."/>
            <person name="Enciso-Ibarra J."/>
        </authorList>
    </citation>
    <scope>NUCLEOTIDE SEQUENCE [LARGE SCALE GENOMIC DNA]</scope>
    <source>
        <strain evidence="1 2">CAIM 1920</strain>
    </source>
</reference>
<organism evidence="1 2">
    <name type="scientific">Veronia pacifica</name>
    <dbReference type="NCBI Taxonomy" id="1080227"/>
    <lineage>
        <taxon>Bacteria</taxon>
        <taxon>Pseudomonadati</taxon>
        <taxon>Pseudomonadota</taxon>
        <taxon>Gammaproteobacteria</taxon>
        <taxon>Vibrionales</taxon>
        <taxon>Vibrionaceae</taxon>
        <taxon>Veronia</taxon>
    </lineage>
</organism>
<name>A0A1C3EEB5_9GAMM</name>
<gene>
    <name evidence="1" type="ORF">A8L45_16685</name>
</gene>
<keyword evidence="2" id="KW-1185">Reference proteome</keyword>
<dbReference type="InterPro" id="IPR031856">
    <property type="entry name" value="YdaS_toxin-like"/>
</dbReference>
<dbReference type="InterPro" id="IPR010982">
    <property type="entry name" value="Lambda_DNA-bd_dom_sf"/>
</dbReference>
<dbReference type="RefSeq" id="WP_068904345.1">
    <property type="nucleotide sequence ID" value="NZ_JBHUIF010000028.1"/>
</dbReference>
<dbReference type="STRING" id="1080227.A8L45_16685"/>
<dbReference type="EMBL" id="LYBM01000034">
    <property type="protein sequence ID" value="ODA31534.1"/>
    <property type="molecule type" value="Genomic_DNA"/>
</dbReference>
<dbReference type="GO" id="GO:0003677">
    <property type="term" value="F:DNA binding"/>
    <property type="evidence" value="ECO:0007669"/>
    <property type="project" value="InterPro"/>
</dbReference>
<dbReference type="Gene3D" id="1.10.260.40">
    <property type="entry name" value="lambda repressor-like DNA-binding domains"/>
    <property type="match status" value="1"/>
</dbReference>
<comment type="caution">
    <text evidence="1">The sequence shown here is derived from an EMBL/GenBank/DDBJ whole genome shotgun (WGS) entry which is preliminary data.</text>
</comment>
<dbReference type="Pfam" id="PF15943">
    <property type="entry name" value="YdaS_toxin"/>
    <property type="match status" value="1"/>
</dbReference>
<protein>
    <recommendedName>
        <fullName evidence="3">Rha family transcriptional regulator</fullName>
    </recommendedName>
</protein>
<evidence type="ECO:0000313" key="1">
    <source>
        <dbReference type="EMBL" id="ODA31534.1"/>
    </source>
</evidence>
<proteinExistence type="predicted"/>
<evidence type="ECO:0000313" key="2">
    <source>
        <dbReference type="Proteomes" id="UP000094936"/>
    </source>
</evidence>
<dbReference type="Proteomes" id="UP000094936">
    <property type="component" value="Unassembled WGS sequence"/>
</dbReference>
<dbReference type="OrthoDB" id="6372288at2"/>
<dbReference type="SUPFAM" id="SSF47413">
    <property type="entry name" value="lambda repressor-like DNA-binding domains"/>
    <property type="match status" value="1"/>
</dbReference>
<accession>A0A1C3EEB5</accession>
<sequence length="74" mass="8095">MTPLKKAIFVFGREHIAQAAGVSSPSLVSHWVRRGVPPKHCKAIEKATDGLVTAHDLRPDIFPTPDNLPTEVNQ</sequence>